<comment type="caution">
    <text evidence="2">The sequence shown here is derived from an EMBL/GenBank/DDBJ whole genome shotgun (WGS) entry which is preliminary data.</text>
</comment>
<evidence type="ECO:0008006" key="4">
    <source>
        <dbReference type="Google" id="ProtNLM"/>
    </source>
</evidence>
<evidence type="ECO:0000313" key="3">
    <source>
        <dbReference type="Proteomes" id="UP000244523"/>
    </source>
</evidence>
<dbReference type="RefSeq" id="WP_114427874.1">
    <property type="nucleotide sequence ID" value="NZ_QBUD01000017.1"/>
</dbReference>
<dbReference type="OrthoDB" id="7877361at2"/>
<dbReference type="Proteomes" id="UP000244523">
    <property type="component" value="Unassembled WGS sequence"/>
</dbReference>
<accession>A0A2T6K7S0</accession>
<protein>
    <recommendedName>
        <fullName evidence="4">Secreted protein</fullName>
    </recommendedName>
</protein>
<dbReference type="AlphaFoldDB" id="A0A2T6K7S0"/>
<keyword evidence="1" id="KW-0732">Signal</keyword>
<feature type="signal peptide" evidence="1">
    <location>
        <begin position="1"/>
        <end position="20"/>
    </location>
</feature>
<name>A0A2T6K7S0_9RHOB</name>
<dbReference type="EMBL" id="QBUD01000017">
    <property type="protein sequence ID" value="PUB10727.1"/>
    <property type="molecule type" value="Genomic_DNA"/>
</dbReference>
<feature type="chain" id="PRO_5015741863" description="Secreted protein" evidence="1">
    <location>
        <begin position="21"/>
        <end position="229"/>
    </location>
</feature>
<reference evidence="2 3" key="1">
    <citation type="submission" date="2018-04" db="EMBL/GenBank/DDBJ databases">
        <title>Genomic Encyclopedia of Archaeal and Bacterial Type Strains, Phase II (KMG-II): from individual species to whole genera.</title>
        <authorList>
            <person name="Goeker M."/>
        </authorList>
    </citation>
    <scope>NUCLEOTIDE SEQUENCE [LARGE SCALE GENOMIC DNA]</scope>
    <source>
        <strain evidence="2 3">DSM 29955</strain>
    </source>
</reference>
<proteinExistence type="predicted"/>
<gene>
    <name evidence="2" type="ORF">C8N45_11772</name>
</gene>
<sequence length="229" mass="24750">MRLFTCTGLLWLLSLTAAVAQDCPDIIRFVDFGRYDAAGGIMRGGPIIRVVDESTQLLMERPERCVKVEQLHVDGHNHPIPIVPKIRFDPTTVSADLSSLVVQGQVNDIPARQELSAVPYLQMRSRNHVVIRTSETAICVTASQPPDSPIACQLSNPFGGPLPVMLTCYDGTCELPVLTLDKNTMISAVWSVPAPAGNVTRLDALATAGTVSTAMLADIHHFLAPKISL</sequence>
<evidence type="ECO:0000313" key="2">
    <source>
        <dbReference type="EMBL" id="PUB10727.1"/>
    </source>
</evidence>
<organism evidence="2 3">
    <name type="scientific">Yoonia sediminilitoris</name>
    <dbReference type="NCBI Taxonomy" id="1286148"/>
    <lineage>
        <taxon>Bacteria</taxon>
        <taxon>Pseudomonadati</taxon>
        <taxon>Pseudomonadota</taxon>
        <taxon>Alphaproteobacteria</taxon>
        <taxon>Rhodobacterales</taxon>
        <taxon>Paracoccaceae</taxon>
        <taxon>Yoonia</taxon>
    </lineage>
</organism>
<evidence type="ECO:0000256" key="1">
    <source>
        <dbReference type="SAM" id="SignalP"/>
    </source>
</evidence>
<keyword evidence="3" id="KW-1185">Reference proteome</keyword>